<dbReference type="RefSeq" id="WP_153821604.1">
    <property type="nucleotide sequence ID" value="NZ_WJIE01000006.1"/>
</dbReference>
<comment type="subcellular location">
    <subcellularLocation>
        <location evidence="1">Periplasm</location>
    </subcellularLocation>
</comment>
<evidence type="ECO:0000256" key="4">
    <source>
        <dbReference type="ARBA" id="ARBA00022729"/>
    </source>
</evidence>
<dbReference type="Gene3D" id="3.40.190.10">
    <property type="entry name" value="Periplasmic binding protein-like II"/>
    <property type="match status" value="2"/>
</dbReference>
<proteinExistence type="inferred from homology"/>
<sequence>MRWARLALALVVLLGLASCSDRSTRREPEADVTLVLAAYSAPRDAFERGLLPAFRARYEARTGKRLRVRASYLASGAQSRAVASGFPADVVVLALAPDVTRLEKEHLITHDWRARGRRGAFTTSVVALAVRPGNPEGITGFSDLARPGLDVLMPNPKTSGGAMWNVSALWASALRGHAGVAANDEGAARGYLRGVLGNVAIMDKGARESLITFERGVGDVAVTYESEVFAGRAAGRTYDMVIPPGAMVVEVMAAVVDVNAKKHGLLPEAEAFVDYLSSNEAAHILAKYGFRSDDPAVRAAHALTFPEVEAPARIDDLGGWDEAQPKLFAKDGVFPRTWESVYAEP</sequence>
<dbReference type="NCBIfam" id="TIGR00971">
    <property type="entry name" value="3a0106s03"/>
    <property type="match status" value="1"/>
</dbReference>
<dbReference type="PANTHER" id="PTHR30368:SF2">
    <property type="entry name" value="SULFATE-BINDING PROTEIN"/>
    <property type="match status" value="1"/>
</dbReference>
<evidence type="ECO:0000256" key="3">
    <source>
        <dbReference type="ARBA" id="ARBA00022448"/>
    </source>
</evidence>
<keyword evidence="3" id="KW-0813">Transport</keyword>
<protein>
    <submittedName>
        <fullName evidence="6">Sulfate ABC transporter substrate-binding protein</fullName>
    </submittedName>
</protein>
<gene>
    <name evidence="6" type="ORF">GF068_23155</name>
</gene>
<evidence type="ECO:0000256" key="5">
    <source>
        <dbReference type="ARBA" id="ARBA00022764"/>
    </source>
</evidence>
<name>A0A6N7PVE5_9BACT</name>
<keyword evidence="7" id="KW-1185">Reference proteome</keyword>
<dbReference type="OrthoDB" id="9802127at2"/>
<dbReference type="EMBL" id="WJIE01000006">
    <property type="protein sequence ID" value="MRG94796.1"/>
    <property type="molecule type" value="Genomic_DNA"/>
</dbReference>
<accession>A0A6N7PVE5</accession>
<dbReference type="GO" id="GO:0140104">
    <property type="term" value="F:molecular carrier activity"/>
    <property type="evidence" value="ECO:0007669"/>
    <property type="project" value="InterPro"/>
</dbReference>
<evidence type="ECO:0000256" key="2">
    <source>
        <dbReference type="ARBA" id="ARBA00006099"/>
    </source>
</evidence>
<dbReference type="GO" id="GO:1902358">
    <property type="term" value="P:sulfate transmembrane transport"/>
    <property type="evidence" value="ECO:0007669"/>
    <property type="project" value="InterPro"/>
</dbReference>
<dbReference type="PROSITE" id="PS51257">
    <property type="entry name" value="PROKAR_LIPOPROTEIN"/>
    <property type="match status" value="1"/>
</dbReference>
<dbReference type="GO" id="GO:0042597">
    <property type="term" value="C:periplasmic space"/>
    <property type="evidence" value="ECO:0007669"/>
    <property type="project" value="UniProtKB-SubCell"/>
</dbReference>
<organism evidence="6 7">
    <name type="scientific">Polyangium spumosum</name>
    <dbReference type="NCBI Taxonomy" id="889282"/>
    <lineage>
        <taxon>Bacteria</taxon>
        <taxon>Pseudomonadati</taxon>
        <taxon>Myxococcota</taxon>
        <taxon>Polyangia</taxon>
        <taxon>Polyangiales</taxon>
        <taxon>Polyangiaceae</taxon>
        <taxon>Polyangium</taxon>
    </lineage>
</organism>
<keyword evidence="5" id="KW-0574">Periplasm</keyword>
<dbReference type="SUPFAM" id="SSF53850">
    <property type="entry name" value="Periplasmic binding protein-like II"/>
    <property type="match status" value="1"/>
</dbReference>
<dbReference type="Proteomes" id="UP000440224">
    <property type="component" value="Unassembled WGS sequence"/>
</dbReference>
<dbReference type="Pfam" id="PF13531">
    <property type="entry name" value="SBP_bac_11"/>
    <property type="match status" value="1"/>
</dbReference>
<dbReference type="AlphaFoldDB" id="A0A6N7PVE5"/>
<evidence type="ECO:0000313" key="7">
    <source>
        <dbReference type="Proteomes" id="UP000440224"/>
    </source>
</evidence>
<dbReference type="PANTHER" id="PTHR30368">
    <property type="entry name" value="SULFATE-BINDING PROTEIN"/>
    <property type="match status" value="1"/>
</dbReference>
<keyword evidence="4" id="KW-0732">Signal</keyword>
<comment type="similarity">
    <text evidence="2">Belongs to the prokaryotic sulfate-binding protein family.</text>
</comment>
<comment type="caution">
    <text evidence="6">The sequence shown here is derived from an EMBL/GenBank/DDBJ whole genome shotgun (WGS) entry which is preliminary data.</text>
</comment>
<evidence type="ECO:0000313" key="6">
    <source>
        <dbReference type="EMBL" id="MRG94796.1"/>
    </source>
</evidence>
<dbReference type="InterPro" id="IPR005669">
    <property type="entry name" value="Thiosulph/SO4-bd"/>
</dbReference>
<evidence type="ECO:0000256" key="1">
    <source>
        <dbReference type="ARBA" id="ARBA00004418"/>
    </source>
</evidence>
<reference evidence="6 7" key="1">
    <citation type="submission" date="2019-10" db="EMBL/GenBank/DDBJ databases">
        <title>A soil myxobacterium in the family Polyangiaceae.</title>
        <authorList>
            <person name="Li Y."/>
            <person name="Wang J."/>
        </authorList>
    </citation>
    <scope>NUCLEOTIDE SEQUENCE [LARGE SCALE GENOMIC DNA]</scope>
    <source>
        <strain evidence="6 7">DSM 14734</strain>
    </source>
</reference>